<proteinExistence type="predicted"/>
<gene>
    <name evidence="1" type="ORF">PA905_24490</name>
</gene>
<dbReference type="InterPro" id="IPR007367">
    <property type="entry name" value="DUF433"/>
</dbReference>
<protein>
    <recommendedName>
        <fullName evidence="3">DUF433 domain-containing protein</fullName>
    </recommendedName>
</protein>
<dbReference type="SUPFAM" id="SSF46689">
    <property type="entry name" value="Homeodomain-like"/>
    <property type="match status" value="1"/>
</dbReference>
<sequence>MIQSLIQLHDYFYVLASDDIRIKGTRISIEQILYEYLYNHQSPEEIQKHFTTVTLEQIYATILYYFRNQEQVSAYLENWLTATNQAEAEHDQNPPTVVKRLLKLKAEQEAVKVSQECP</sequence>
<dbReference type="EMBL" id="BJCD01000044">
    <property type="protein sequence ID" value="GDZ94493.1"/>
    <property type="molecule type" value="Genomic_DNA"/>
</dbReference>
<reference evidence="2" key="1">
    <citation type="submission" date="2019-02" db="EMBL/GenBank/DDBJ databases">
        <title>Draft genome sequence of Planktothrix agardhii NIES-905.</title>
        <authorList>
            <person name="Yamaguchi H."/>
            <person name="Suzuki S."/>
            <person name="Kawachi M."/>
        </authorList>
    </citation>
    <scope>NUCLEOTIDE SEQUENCE [LARGE SCALE GENOMIC DNA]</scope>
    <source>
        <strain evidence="2">CCAP 1459/11A</strain>
    </source>
</reference>
<dbReference type="Gene3D" id="1.10.10.10">
    <property type="entry name" value="Winged helix-like DNA-binding domain superfamily/Winged helix DNA-binding domain"/>
    <property type="match status" value="1"/>
</dbReference>
<dbReference type="Pfam" id="PF04255">
    <property type="entry name" value="DUF433"/>
    <property type="match status" value="1"/>
</dbReference>
<dbReference type="AlphaFoldDB" id="A0A4P5ZGF2"/>
<dbReference type="RefSeq" id="WP_373282701.1">
    <property type="nucleotide sequence ID" value="NZ_BJCD01000044.1"/>
</dbReference>
<evidence type="ECO:0000313" key="2">
    <source>
        <dbReference type="Proteomes" id="UP000299794"/>
    </source>
</evidence>
<organism evidence="1 2">
    <name type="scientific">Planktothrix agardhii CCAP 1459/11A</name>
    <dbReference type="NCBI Taxonomy" id="282420"/>
    <lineage>
        <taxon>Bacteria</taxon>
        <taxon>Bacillati</taxon>
        <taxon>Cyanobacteriota</taxon>
        <taxon>Cyanophyceae</taxon>
        <taxon>Oscillatoriophycideae</taxon>
        <taxon>Oscillatoriales</taxon>
        <taxon>Microcoleaceae</taxon>
        <taxon>Planktothrix</taxon>
    </lineage>
</organism>
<evidence type="ECO:0008006" key="3">
    <source>
        <dbReference type="Google" id="ProtNLM"/>
    </source>
</evidence>
<dbReference type="InterPro" id="IPR009057">
    <property type="entry name" value="Homeodomain-like_sf"/>
</dbReference>
<comment type="caution">
    <text evidence="1">The sequence shown here is derived from an EMBL/GenBank/DDBJ whole genome shotgun (WGS) entry which is preliminary data.</text>
</comment>
<evidence type="ECO:0000313" key="1">
    <source>
        <dbReference type="EMBL" id="GDZ94493.1"/>
    </source>
</evidence>
<name>A0A4P5ZGF2_PLAAG</name>
<dbReference type="Proteomes" id="UP000299794">
    <property type="component" value="Unassembled WGS sequence"/>
</dbReference>
<dbReference type="InterPro" id="IPR036388">
    <property type="entry name" value="WH-like_DNA-bd_sf"/>
</dbReference>
<accession>A0A4P5ZGF2</accession>